<accession>A0ABW4SVG5</accession>
<sequence>MGLITGILGLPLAPLKGLIRLAEVIQEQVDRELHDPAVARRQLEEIEAAQAEDVISEEEAHEAMTQVLERMTDQSAAEPEDTVPEDAAPEDAEPEDTERR</sequence>
<gene>
    <name evidence="2" type="ORF">ACFSKW_14310</name>
</gene>
<feature type="compositionally biased region" description="Acidic residues" evidence="1">
    <location>
        <begin position="78"/>
        <end position="100"/>
    </location>
</feature>
<evidence type="ECO:0000256" key="1">
    <source>
        <dbReference type="SAM" id="MobiDB-lite"/>
    </source>
</evidence>
<organism evidence="2 3">
    <name type="scientific">Nonomuraea mangrovi</name>
    <dbReference type="NCBI Taxonomy" id="2316207"/>
    <lineage>
        <taxon>Bacteria</taxon>
        <taxon>Bacillati</taxon>
        <taxon>Actinomycetota</taxon>
        <taxon>Actinomycetes</taxon>
        <taxon>Streptosporangiales</taxon>
        <taxon>Streptosporangiaceae</taxon>
        <taxon>Nonomuraea</taxon>
    </lineage>
</organism>
<comment type="caution">
    <text evidence="2">The sequence shown here is derived from an EMBL/GenBank/DDBJ whole genome shotgun (WGS) entry which is preliminary data.</text>
</comment>
<dbReference type="InterPro" id="IPR007804">
    <property type="entry name" value="GvpG"/>
</dbReference>
<dbReference type="Pfam" id="PF05120">
    <property type="entry name" value="GvpG"/>
    <property type="match status" value="1"/>
</dbReference>
<feature type="region of interest" description="Disordered" evidence="1">
    <location>
        <begin position="54"/>
        <end position="100"/>
    </location>
</feature>
<proteinExistence type="predicted"/>
<reference evidence="3" key="1">
    <citation type="journal article" date="2019" name="Int. J. Syst. Evol. Microbiol.">
        <title>The Global Catalogue of Microorganisms (GCM) 10K type strain sequencing project: providing services to taxonomists for standard genome sequencing and annotation.</title>
        <authorList>
            <consortium name="The Broad Institute Genomics Platform"/>
            <consortium name="The Broad Institute Genome Sequencing Center for Infectious Disease"/>
            <person name="Wu L."/>
            <person name="Ma J."/>
        </authorList>
    </citation>
    <scope>NUCLEOTIDE SEQUENCE [LARGE SCALE GENOMIC DNA]</scope>
    <source>
        <strain evidence="3">ICMP 6774ER</strain>
    </source>
</reference>
<dbReference type="Proteomes" id="UP001597368">
    <property type="component" value="Unassembled WGS sequence"/>
</dbReference>
<keyword evidence="3" id="KW-1185">Reference proteome</keyword>
<evidence type="ECO:0000313" key="2">
    <source>
        <dbReference type="EMBL" id="MFD1932651.1"/>
    </source>
</evidence>
<evidence type="ECO:0000313" key="3">
    <source>
        <dbReference type="Proteomes" id="UP001597368"/>
    </source>
</evidence>
<protein>
    <submittedName>
        <fullName evidence="2">Gas vesicle protein GvpG</fullName>
    </submittedName>
</protein>
<name>A0ABW4SVG5_9ACTN</name>
<dbReference type="EMBL" id="JBHUFV010000022">
    <property type="protein sequence ID" value="MFD1932651.1"/>
    <property type="molecule type" value="Genomic_DNA"/>
</dbReference>
<dbReference type="RefSeq" id="WP_379572710.1">
    <property type="nucleotide sequence ID" value="NZ_JBHUFV010000022.1"/>
</dbReference>